<dbReference type="EMBL" id="CP012526">
    <property type="protein sequence ID" value="ALC46301.1"/>
    <property type="molecule type" value="Genomic_DNA"/>
</dbReference>
<proteinExistence type="predicted"/>
<keyword evidence="1" id="KW-0732">Signal</keyword>
<sequence>MFRVLFVLVAVAMSMVEATSLCGCSCGREDRRVCWAIENCVCRPFHNHCILKYTSDENEKAGKGHLVPVSRDQCRKHIPHCPNTKVIADVSKPPACGCKGKAGPVEKMTFDSLCHLQREAA</sequence>
<dbReference type="STRING" id="30019.A0A0M4ENK9"/>
<dbReference type="OrthoDB" id="7839023at2759"/>
<dbReference type="Proteomes" id="UP000494163">
    <property type="component" value="Chromosome 3R"/>
</dbReference>
<evidence type="ECO:0000256" key="1">
    <source>
        <dbReference type="SAM" id="SignalP"/>
    </source>
</evidence>
<protein>
    <submittedName>
        <fullName evidence="2">CG7587</fullName>
    </submittedName>
</protein>
<accession>A0A0M4ENK9</accession>
<feature type="non-terminal residue" evidence="2">
    <location>
        <position position="121"/>
    </location>
</feature>
<evidence type="ECO:0000313" key="3">
    <source>
        <dbReference type="Proteomes" id="UP000494163"/>
    </source>
</evidence>
<dbReference type="OMA" id="EPCSTCN"/>
<reference evidence="2 3" key="1">
    <citation type="submission" date="2015-08" db="EMBL/GenBank/DDBJ databases">
        <title>Ancestral chromatin configuration constrains chromatin evolution on differentiating sex chromosomes in Drosophila.</title>
        <authorList>
            <person name="Zhou Q."/>
            <person name="Bachtrog D."/>
        </authorList>
    </citation>
    <scope>NUCLEOTIDE SEQUENCE [LARGE SCALE GENOMIC DNA]</scope>
    <source>
        <tissue evidence="2">Whole larvae</tissue>
    </source>
</reference>
<feature type="signal peptide" evidence="1">
    <location>
        <begin position="1"/>
        <end position="18"/>
    </location>
</feature>
<dbReference type="AlphaFoldDB" id="A0A0M4ENK9"/>
<evidence type="ECO:0000313" key="2">
    <source>
        <dbReference type="EMBL" id="ALC46301.1"/>
    </source>
</evidence>
<feature type="chain" id="PRO_5005793634" evidence="1">
    <location>
        <begin position="19"/>
        <end position="121"/>
    </location>
</feature>
<organism evidence="2 3">
    <name type="scientific">Drosophila busckii</name>
    <name type="common">Fruit fly</name>
    <dbReference type="NCBI Taxonomy" id="30019"/>
    <lineage>
        <taxon>Eukaryota</taxon>
        <taxon>Metazoa</taxon>
        <taxon>Ecdysozoa</taxon>
        <taxon>Arthropoda</taxon>
        <taxon>Hexapoda</taxon>
        <taxon>Insecta</taxon>
        <taxon>Pterygota</taxon>
        <taxon>Neoptera</taxon>
        <taxon>Endopterygota</taxon>
        <taxon>Diptera</taxon>
        <taxon>Brachycera</taxon>
        <taxon>Muscomorpha</taxon>
        <taxon>Ephydroidea</taxon>
        <taxon>Drosophilidae</taxon>
        <taxon>Drosophila</taxon>
    </lineage>
</organism>
<gene>
    <name evidence="2" type="ORF">Dbus_chr3Rg1051</name>
</gene>
<name>A0A0M4ENK9_DROBS</name>
<keyword evidence="3" id="KW-1185">Reference proteome</keyword>